<dbReference type="Proteomes" id="UP000596827">
    <property type="component" value="Unassembled WGS sequence"/>
</dbReference>
<dbReference type="EC" id="3.1.4.-" evidence="2"/>
<dbReference type="Pfam" id="PF12850">
    <property type="entry name" value="Metallophos_2"/>
    <property type="match status" value="1"/>
</dbReference>
<organism evidence="4 5">
    <name type="scientific">Ramlibacter albus</name>
    <dbReference type="NCBI Taxonomy" id="2079448"/>
    <lineage>
        <taxon>Bacteria</taxon>
        <taxon>Pseudomonadati</taxon>
        <taxon>Pseudomonadota</taxon>
        <taxon>Betaproteobacteria</taxon>
        <taxon>Burkholderiales</taxon>
        <taxon>Comamonadaceae</taxon>
        <taxon>Ramlibacter</taxon>
    </lineage>
</organism>
<sequence>MQLRLGVISDTHDLVGPAAFRFLQGCDRILHAGDICGAEVLDELAKIAPVTAVRGNNDRGDWARKLRETERVELGGVAVYIIHDLKQIDIDPKAAGVRVVISGHSHRPRCDEVDGVLYFNPGSAGPRRFNLPISIGELVVGGGKVSARLVDLETLSSPAGTS</sequence>
<dbReference type="EMBL" id="JACORU010000014">
    <property type="protein sequence ID" value="MBC5767983.1"/>
    <property type="molecule type" value="Genomic_DNA"/>
</dbReference>
<evidence type="ECO:0000256" key="1">
    <source>
        <dbReference type="ARBA" id="ARBA00008950"/>
    </source>
</evidence>
<proteinExistence type="inferred from homology"/>
<evidence type="ECO:0000259" key="3">
    <source>
        <dbReference type="Pfam" id="PF12850"/>
    </source>
</evidence>
<dbReference type="SUPFAM" id="SSF56300">
    <property type="entry name" value="Metallo-dependent phosphatases"/>
    <property type="match status" value="1"/>
</dbReference>
<dbReference type="InterPro" id="IPR029052">
    <property type="entry name" value="Metallo-depent_PP-like"/>
</dbReference>
<dbReference type="AlphaFoldDB" id="A0A923MEF2"/>
<accession>A0A923MEF2</accession>
<comment type="caution">
    <text evidence="4">The sequence shown here is derived from an EMBL/GenBank/DDBJ whole genome shotgun (WGS) entry which is preliminary data.</text>
</comment>
<evidence type="ECO:0000313" key="4">
    <source>
        <dbReference type="EMBL" id="MBC5767983.1"/>
    </source>
</evidence>
<evidence type="ECO:0000313" key="5">
    <source>
        <dbReference type="Proteomes" id="UP000596827"/>
    </source>
</evidence>
<dbReference type="GO" id="GO:0016787">
    <property type="term" value="F:hydrolase activity"/>
    <property type="evidence" value="ECO:0007669"/>
    <property type="project" value="UniProtKB-UniRule"/>
</dbReference>
<feature type="domain" description="Calcineurin-like phosphoesterase" evidence="3">
    <location>
        <begin position="4"/>
        <end position="135"/>
    </location>
</feature>
<gene>
    <name evidence="4" type="ORF">H8R02_26200</name>
</gene>
<dbReference type="InterPro" id="IPR000979">
    <property type="entry name" value="Phosphodiesterase_MJ0936/Vps29"/>
</dbReference>
<evidence type="ECO:0000256" key="2">
    <source>
        <dbReference type="RuleBase" id="RU362039"/>
    </source>
</evidence>
<dbReference type="Gene3D" id="3.60.21.10">
    <property type="match status" value="1"/>
</dbReference>
<dbReference type="NCBIfam" id="TIGR00040">
    <property type="entry name" value="yfcE"/>
    <property type="match status" value="1"/>
</dbReference>
<comment type="cofactor">
    <cofactor evidence="2">
        <name>a divalent metal cation</name>
        <dbReference type="ChEBI" id="CHEBI:60240"/>
    </cofactor>
</comment>
<protein>
    <recommendedName>
        <fullName evidence="2">Phosphoesterase</fullName>
        <ecNumber evidence="2">3.1.4.-</ecNumber>
    </recommendedName>
</protein>
<dbReference type="GO" id="GO:0046872">
    <property type="term" value="F:metal ion binding"/>
    <property type="evidence" value="ECO:0007669"/>
    <property type="project" value="UniProtKB-KW"/>
</dbReference>
<comment type="similarity">
    <text evidence="1 2">Belongs to the metallophosphoesterase superfamily. YfcE family.</text>
</comment>
<dbReference type="InterPro" id="IPR024654">
    <property type="entry name" value="Calcineurin-like_PHP_lpxH"/>
</dbReference>
<dbReference type="PANTHER" id="PTHR11124">
    <property type="entry name" value="VACUOLAR SORTING PROTEIN VPS29"/>
    <property type="match status" value="1"/>
</dbReference>
<name>A0A923MEF2_9BURK</name>
<dbReference type="RefSeq" id="WP_187084475.1">
    <property type="nucleotide sequence ID" value="NZ_JACORU010000014.1"/>
</dbReference>
<keyword evidence="5" id="KW-1185">Reference proteome</keyword>
<keyword evidence="2" id="KW-0479">Metal-binding</keyword>
<reference evidence="4" key="1">
    <citation type="submission" date="2020-08" db="EMBL/GenBank/DDBJ databases">
        <title>Ramlibacter sp. GTP1 16S ribosomal RNA gene genome sequencing and assembly.</title>
        <authorList>
            <person name="Kang M."/>
        </authorList>
    </citation>
    <scope>NUCLEOTIDE SEQUENCE</scope>
    <source>
        <strain evidence="4">GTP1</strain>
    </source>
</reference>